<dbReference type="SMART" id="SM00895">
    <property type="entry name" value="FCD"/>
    <property type="match status" value="1"/>
</dbReference>
<reference evidence="5 6" key="1">
    <citation type="submission" date="2024-06" db="EMBL/GenBank/DDBJ databases">
        <title>Genomic Encyclopedia of Type Strains, Phase IV (KMG-IV): sequencing the most valuable type-strain genomes for metagenomic binning, comparative biology and taxonomic classification.</title>
        <authorList>
            <person name="Goeker M."/>
        </authorList>
    </citation>
    <scope>NUCLEOTIDE SEQUENCE [LARGE SCALE GENOMIC DNA]</scope>
    <source>
        <strain evidence="5 6">DSM 27865</strain>
    </source>
</reference>
<dbReference type="Pfam" id="PF00392">
    <property type="entry name" value="GntR"/>
    <property type="match status" value="1"/>
</dbReference>
<dbReference type="InterPro" id="IPR000524">
    <property type="entry name" value="Tscrpt_reg_HTH_GntR"/>
</dbReference>
<dbReference type="SUPFAM" id="SSF46785">
    <property type="entry name" value="Winged helix' DNA-binding domain"/>
    <property type="match status" value="1"/>
</dbReference>
<keyword evidence="6" id="KW-1185">Reference proteome</keyword>
<evidence type="ECO:0000313" key="5">
    <source>
        <dbReference type="EMBL" id="MET3792081.1"/>
    </source>
</evidence>
<dbReference type="SMART" id="SM00345">
    <property type="entry name" value="HTH_GNTR"/>
    <property type="match status" value="1"/>
</dbReference>
<dbReference type="Pfam" id="PF07729">
    <property type="entry name" value="FCD"/>
    <property type="match status" value="1"/>
</dbReference>
<dbReference type="PROSITE" id="PS50949">
    <property type="entry name" value="HTH_GNTR"/>
    <property type="match status" value="1"/>
</dbReference>
<dbReference type="RefSeq" id="WP_354194737.1">
    <property type="nucleotide sequence ID" value="NZ_JBEPML010000006.1"/>
</dbReference>
<dbReference type="PANTHER" id="PTHR43537:SF45">
    <property type="entry name" value="GNTR FAMILY REGULATORY PROTEIN"/>
    <property type="match status" value="1"/>
</dbReference>
<feature type="domain" description="HTH gntR-type" evidence="4">
    <location>
        <begin position="13"/>
        <end position="80"/>
    </location>
</feature>
<evidence type="ECO:0000256" key="1">
    <source>
        <dbReference type="ARBA" id="ARBA00023015"/>
    </source>
</evidence>
<dbReference type="InterPro" id="IPR036388">
    <property type="entry name" value="WH-like_DNA-bd_sf"/>
</dbReference>
<dbReference type="PRINTS" id="PR00035">
    <property type="entry name" value="HTHGNTR"/>
</dbReference>
<accession>A0ABV2MZ80</accession>
<name>A0ABV2MZ80_9HYPH</name>
<dbReference type="SUPFAM" id="SSF48008">
    <property type="entry name" value="GntR ligand-binding domain-like"/>
    <property type="match status" value="1"/>
</dbReference>
<organism evidence="5 6">
    <name type="scientific">Aquamicrobium terrae</name>
    <dbReference type="NCBI Taxonomy" id="1324945"/>
    <lineage>
        <taxon>Bacteria</taxon>
        <taxon>Pseudomonadati</taxon>
        <taxon>Pseudomonadota</taxon>
        <taxon>Alphaproteobacteria</taxon>
        <taxon>Hyphomicrobiales</taxon>
        <taxon>Phyllobacteriaceae</taxon>
        <taxon>Aquamicrobium</taxon>
    </lineage>
</organism>
<dbReference type="PANTHER" id="PTHR43537">
    <property type="entry name" value="TRANSCRIPTIONAL REGULATOR, GNTR FAMILY"/>
    <property type="match status" value="1"/>
</dbReference>
<comment type="caution">
    <text evidence="5">The sequence shown here is derived from an EMBL/GenBank/DDBJ whole genome shotgun (WGS) entry which is preliminary data.</text>
</comment>
<dbReference type="InterPro" id="IPR011711">
    <property type="entry name" value="GntR_C"/>
</dbReference>
<dbReference type="Proteomes" id="UP001549076">
    <property type="component" value="Unassembled WGS sequence"/>
</dbReference>
<evidence type="ECO:0000259" key="4">
    <source>
        <dbReference type="PROSITE" id="PS50949"/>
    </source>
</evidence>
<keyword evidence="1" id="KW-0805">Transcription regulation</keyword>
<protein>
    <submittedName>
        <fullName evidence="5">DNA-binding GntR family transcriptional regulator</fullName>
    </submittedName>
</protein>
<sequence length="223" mass="24537">MDTDLNRDAPSERSLAMRVATQMRDLLIAGDFAPGEKLSEHQIATRFDISRNTLREVFRLVTSEGLLEHVPNRGVFVVSPDEAAILDIYRVRRVIQGGAVQASAPGHPALAQMRGCVARAQAAREQGDWQLVGTENMAFHGAMVGLCDSTRLSAYFARLLAELRLVFRQMEDSAFLHEPYIRLNAELVALLEAGDIAAASTALDAYLLKSERSILGAFLRDRG</sequence>
<gene>
    <name evidence="5" type="ORF">ABID37_002291</name>
</gene>
<dbReference type="Gene3D" id="1.10.10.10">
    <property type="entry name" value="Winged helix-like DNA-binding domain superfamily/Winged helix DNA-binding domain"/>
    <property type="match status" value="1"/>
</dbReference>
<dbReference type="CDD" id="cd07377">
    <property type="entry name" value="WHTH_GntR"/>
    <property type="match status" value="1"/>
</dbReference>
<keyword evidence="3" id="KW-0804">Transcription</keyword>
<dbReference type="InterPro" id="IPR036390">
    <property type="entry name" value="WH_DNA-bd_sf"/>
</dbReference>
<dbReference type="Gene3D" id="1.20.120.530">
    <property type="entry name" value="GntR ligand-binding domain-like"/>
    <property type="match status" value="1"/>
</dbReference>
<evidence type="ECO:0000256" key="2">
    <source>
        <dbReference type="ARBA" id="ARBA00023125"/>
    </source>
</evidence>
<evidence type="ECO:0000256" key="3">
    <source>
        <dbReference type="ARBA" id="ARBA00023163"/>
    </source>
</evidence>
<proteinExistence type="predicted"/>
<dbReference type="GO" id="GO:0003677">
    <property type="term" value="F:DNA binding"/>
    <property type="evidence" value="ECO:0007669"/>
    <property type="project" value="UniProtKB-KW"/>
</dbReference>
<dbReference type="InterPro" id="IPR008920">
    <property type="entry name" value="TF_FadR/GntR_C"/>
</dbReference>
<dbReference type="EMBL" id="JBEPML010000006">
    <property type="protein sequence ID" value="MET3792081.1"/>
    <property type="molecule type" value="Genomic_DNA"/>
</dbReference>
<evidence type="ECO:0000313" key="6">
    <source>
        <dbReference type="Proteomes" id="UP001549076"/>
    </source>
</evidence>
<keyword evidence="2 5" id="KW-0238">DNA-binding</keyword>